<comment type="similarity">
    <text evidence="3">Belongs to the secreted LysM effector family.</text>
</comment>
<evidence type="ECO:0000256" key="4">
    <source>
        <dbReference type="SAM" id="MobiDB-lite"/>
    </source>
</evidence>
<evidence type="ECO:0000313" key="7">
    <source>
        <dbReference type="EMBL" id="KAK0666031.1"/>
    </source>
</evidence>
<protein>
    <recommendedName>
        <fullName evidence="6">LysM domain-containing protein</fullName>
    </recommendedName>
</protein>
<evidence type="ECO:0000256" key="2">
    <source>
        <dbReference type="ARBA" id="ARBA00023026"/>
    </source>
</evidence>
<reference evidence="7" key="1">
    <citation type="submission" date="2023-06" db="EMBL/GenBank/DDBJ databases">
        <title>Genome-scale phylogeny and comparative genomics of the fungal order Sordariales.</title>
        <authorList>
            <consortium name="Lawrence Berkeley National Laboratory"/>
            <person name="Hensen N."/>
            <person name="Bonometti L."/>
            <person name="Westerberg I."/>
            <person name="Brannstrom I.O."/>
            <person name="Guillou S."/>
            <person name="Cros-Aarteil S."/>
            <person name="Calhoun S."/>
            <person name="Haridas S."/>
            <person name="Kuo A."/>
            <person name="Mondo S."/>
            <person name="Pangilinan J."/>
            <person name="Riley R."/>
            <person name="Labutti K."/>
            <person name="Andreopoulos B."/>
            <person name="Lipzen A."/>
            <person name="Chen C."/>
            <person name="Yanf M."/>
            <person name="Daum C."/>
            <person name="Ng V."/>
            <person name="Clum A."/>
            <person name="Steindorff A."/>
            <person name="Ohm R."/>
            <person name="Martin F."/>
            <person name="Silar P."/>
            <person name="Natvig D."/>
            <person name="Lalanne C."/>
            <person name="Gautier V."/>
            <person name="Ament-Velasquez S.L."/>
            <person name="Kruys A."/>
            <person name="Hutchinson M.I."/>
            <person name="Powell A.J."/>
            <person name="Barry K."/>
            <person name="Miller A.N."/>
            <person name="Grigoriev I.V."/>
            <person name="Debuchy R."/>
            <person name="Gladieux P."/>
            <person name="Thoren M.H."/>
            <person name="Johannesson H."/>
        </authorList>
    </citation>
    <scope>NUCLEOTIDE SEQUENCE</scope>
    <source>
        <strain evidence="7">CBS 307.81</strain>
    </source>
</reference>
<feature type="compositionally biased region" description="Low complexity" evidence="4">
    <location>
        <begin position="110"/>
        <end position="135"/>
    </location>
</feature>
<dbReference type="EMBL" id="JAULSY010000096">
    <property type="protein sequence ID" value="KAK0666031.1"/>
    <property type="molecule type" value="Genomic_DNA"/>
</dbReference>
<name>A0AA39Z9G4_9PEZI</name>
<dbReference type="Proteomes" id="UP001174997">
    <property type="component" value="Unassembled WGS sequence"/>
</dbReference>
<dbReference type="SUPFAM" id="SSF54106">
    <property type="entry name" value="LysM domain"/>
    <property type="match status" value="2"/>
</dbReference>
<keyword evidence="8" id="KW-1185">Reference proteome</keyword>
<evidence type="ECO:0000256" key="1">
    <source>
        <dbReference type="ARBA" id="ARBA00022669"/>
    </source>
</evidence>
<dbReference type="CDD" id="cd00118">
    <property type="entry name" value="LysM"/>
    <property type="match status" value="2"/>
</dbReference>
<dbReference type="AlphaFoldDB" id="A0AA39Z9G4"/>
<dbReference type="PANTHER" id="PTHR34997">
    <property type="entry name" value="AM15"/>
    <property type="match status" value="1"/>
</dbReference>
<keyword evidence="5" id="KW-0732">Signal</keyword>
<dbReference type="PANTHER" id="PTHR34997:SF1">
    <property type="entry name" value="PEPTIDOGLYCAN-BINDING LYSIN DOMAIN"/>
    <property type="match status" value="1"/>
</dbReference>
<sequence length="197" mass="19668">MKFTLSAALLTGLASLASAQSPQMPGLSPSCNRYHYVQSGDTCAVIAAANGISIAQFLSWNPEVNAGCTNLWLNYFVCTGVSATTSSTAGNGGTTLITVTSTAGNGGTTTGTATSTAGNGGTTTTSTGATSTPTNTAPQMPGLPSNCSLFHTVVTGDTCEVIAASYGISLAAFAAWNPEVNSTCTNLWLGFAVCVGV</sequence>
<gene>
    <name evidence="7" type="ORF">QBC41DRAFT_339383</name>
</gene>
<dbReference type="InterPro" id="IPR052210">
    <property type="entry name" value="LysM1-like"/>
</dbReference>
<proteinExistence type="inferred from homology"/>
<keyword evidence="1" id="KW-0147">Chitin-binding</keyword>
<comment type="caution">
    <text evidence="7">The sequence shown here is derived from an EMBL/GenBank/DDBJ whole genome shotgun (WGS) entry which is preliminary data.</text>
</comment>
<feature type="domain" description="LysM" evidence="6">
    <location>
        <begin position="33"/>
        <end position="79"/>
    </location>
</feature>
<dbReference type="Gene3D" id="3.10.350.10">
    <property type="entry name" value="LysM domain"/>
    <property type="match status" value="2"/>
</dbReference>
<dbReference type="InterPro" id="IPR036779">
    <property type="entry name" value="LysM_dom_sf"/>
</dbReference>
<feature type="signal peptide" evidence="5">
    <location>
        <begin position="1"/>
        <end position="19"/>
    </location>
</feature>
<dbReference type="InterPro" id="IPR018392">
    <property type="entry name" value="LysM"/>
</dbReference>
<feature type="domain" description="LysM" evidence="6">
    <location>
        <begin position="149"/>
        <end position="195"/>
    </location>
</feature>
<keyword evidence="2" id="KW-0843">Virulence</keyword>
<dbReference type="Pfam" id="PF01476">
    <property type="entry name" value="LysM"/>
    <property type="match status" value="2"/>
</dbReference>
<feature type="chain" id="PRO_5041368306" description="LysM domain-containing protein" evidence="5">
    <location>
        <begin position="20"/>
        <end position="197"/>
    </location>
</feature>
<evidence type="ECO:0000313" key="8">
    <source>
        <dbReference type="Proteomes" id="UP001174997"/>
    </source>
</evidence>
<evidence type="ECO:0000259" key="6">
    <source>
        <dbReference type="PROSITE" id="PS51782"/>
    </source>
</evidence>
<evidence type="ECO:0000256" key="3">
    <source>
        <dbReference type="ARBA" id="ARBA00044955"/>
    </source>
</evidence>
<dbReference type="GO" id="GO:0008061">
    <property type="term" value="F:chitin binding"/>
    <property type="evidence" value="ECO:0007669"/>
    <property type="project" value="UniProtKB-KW"/>
</dbReference>
<dbReference type="SMART" id="SM00257">
    <property type="entry name" value="LysM"/>
    <property type="match status" value="2"/>
</dbReference>
<organism evidence="7 8">
    <name type="scientific">Cercophora samala</name>
    <dbReference type="NCBI Taxonomy" id="330535"/>
    <lineage>
        <taxon>Eukaryota</taxon>
        <taxon>Fungi</taxon>
        <taxon>Dikarya</taxon>
        <taxon>Ascomycota</taxon>
        <taxon>Pezizomycotina</taxon>
        <taxon>Sordariomycetes</taxon>
        <taxon>Sordariomycetidae</taxon>
        <taxon>Sordariales</taxon>
        <taxon>Lasiosphaeriaceae</taxon>
        <taxon>Cercophora</taxon>
    </lineage>
</organism>
<accession>A0AA39Z9G4</accession>
<feature type="region of interest" description="Disordered" evidence="4">
    <location>
        <begin position="108"/>
        <end position="135"/>
    </location>
</feature>
<dbReference type="PROSITE" id="PS51782">
    <property type="entry name" value="LYSM"/>
    <property type="match status" value="2"/>
</dbReference>
<evidence type="ECO:0000256" key="5">
    <source>
        <dbReference type="SAM" id="SignalP"/>
    </source>
</evidence>